<feature type="transmembrane region" description="Helical" evidence="1">
    <location>
        <begin position="75"/>
        <end position="92"/>
    </location>
</feature>
<reference evidence="2 3" key="1">
    <citation type="journal article" date="2000" name="Virology">
        <title>Complete genomic sequence of the Amsacta moorei entomopoxvirus: analysis and comparison with other poxviruses.</title>
        <authorList>
            <person name="Bawden A.L."/>
            <person name="Glassberg K.J."/>
            <person name="Diggans J."/>
            <person name="Shaw R."/>
            <person name="Farmerie W."/>
            <person name="Moyer R.W."/>
        </authorList>
    </citation>
    <scope>NUCLEOTIDE SEQUENCE [LARGE SCALE GENOMIC DNA]</scope>
</reference>
<dbReference type="Proteomes" id="UP000000872">
    <property type="component" value="Segment"/>
</dbReference>
<evidence type="ECO:0000313" key="3">
    <source>
        <dbReference type="Proteomes" id="UP000000872"/>
    </source>
</evidence>
<keyword evidence="1" id="KW-0812">Transmembrane</keyword>
<evidence type="ECO:0000256" key="1">
    <source>
        <dbReference type="SAM" id="Phobius"/>
    </source>
</evidence>
<feature type="transmembrane region" description="Helical" evidence="1">
    <location>
        <begin position="7"/>
        <end position="28"/>
    </location>
</feature>
<feature type="transmembrane region" description="Helical" evidence="1">
    <location>
        <begin position="98"/>
        <end position="123"/>
    </location>
</feature>
<keyword evidence="1" id="KW-1133">Transmembrane helix</keyword>
<dbReference type="EMBL" id="AF250284">
    <property type="protein sequence ID" value="AAG02929.1"/>
    <property type="molecule type" value="Genomic_DNA"/>
</dbReference>
<keyword evidence="1" id="KW-0472">Membrane</keyword>
<proteinExistence type="predicted"/>
<evidence type="ECO:0000313" key="2">
    <source>
        <dbReference type="EMBL" id="AAG02929.1"/>
    </source>
</evidence>
<protein>
    <submittedName>
        <fullName evidence="2">AMV223</fullName>
    </submittedName>
</protein>
<dbReference type="KEGG" id="vg:1494813"/>
<keyword evidence="3" id="KW-1185">Reference proteome</keyword>
<gene>
    <name evidence="2" type="primary">AMV223</name>
</gene>
<name>Q9EMI3_AMEPV</name>
<dbReference type="GeneID" id="1494813"/>
<accession>Q9EMI3</accession>
<organism evidence="2 3">
    <name type="scientific">Amsacta moorei entomopoxvirus</name>
    <name type="common">AmEPV</name>
    <dbReference type="NCBI Taxonomy" id="28321"/>
    <lineage>
        <taxon>Viruses</taxon>
        <taxon>Varidnaviria</taxon>
        <taxon>Bamfordvirae</taxon>
        <taxon>Nucleocytoviricota</taxon>
        <taxon>Pokkesviricetes</taxon>
        <taxon>Chitovirales</taxon>
        <taxon>Poxviridae</taxon>
        <taxon>Entomopoxvirinae</taxon>
        <taxon>Betaentomopoxvirus</taxon>
    </lineage>
</organism>
<sequence>MINIKQYFLFLIVIIHIITNIFFKQLIIIYEPVYYNTNYYDVLSISKYIIVFNIIIDDIITILCFMINKKVFYEYIEYHSIFVIFPLIVIFINRSDIILYNILFAYILSILYFIITFEINYVIIQKNNILKLNTQIIK</sequence>
<dbReference type="RefSeq" id="NP_065005.1">
    <property type="nucleotide sequence ID" value="NC_002520.1"/>
</dbReference>
<feature type="transmembrane region" description="Helical" evidence="1">
    <location>
        <begin position="48"/>
        <end position="68"/>
    </location>
</feature>
<organismHost>
    <name type="scientific">Amsacta</name>
    <dbReference type="NCBI Taxonomy" id="340055"/>
</organismHost>